<accession>A0AAD1IVT5</accession>
<dbReference type="Proteomes" id="UP000466039">
    <property type="component" value="Chromosome"/>
</dbReference>
<protein>
    <submittedName>
        <fullName evidence="2">Uncharacterized protein</fullName>
    </submittedName>
</protein>
<organism evidence="2 3">
    <name type="scientific">Mycolicibacterium monacense</name>
    <name type="common">Mycobacterium monacense</name>
    <dbReference type="NCBI Taxonomy" id="85693"/>
    <lineage>
        <taxon>Bacteria</taxon>
        <taxon>Bacillati</taxon>
        <taxon>Actinomycetota</taxon>
        <taxon>Actinomycetes</taxon>
        <taxon>Mycobacteriales</taxon>
        <taxon>Mycobacteriaceae</taxon>
        <taxon>Mycolicibacterium</taxon>
    </lineage>
</organism>
<sequence>MPELPQFEIRFGGRQGLQRVGARHVEHRRTLRRQDRGLGERVRLRAAEEHQRRLPVLHPRVVRLHENRAALRLQVRRVGGSGSGIGEALRPHRTPADRGFDHDLTVRHDDAVTAAEVAGRHRRHPALRQLHEVSLVGVPGDDVRAVQQVAHLPRPHLELVETVDVVPRRP</sequence>
<dbReference type="AlphaFoldDB" id="A0AAD1IVT5"/>
<evidence type="ECO:0000256" key="1">
    <source>
        <dbReference type="SAM" id="MobiDB-lite"/>
    </source>
</evidence>
<evidence type="ECO:0000313" key="2">
    <source>
        <dbReference type="EMBL" id="BBZ60945.1"/>
    </source>
</evidence>
<gene>
    <name evidence="2" type="ORF">MMON_22460</name>
</gene>
<reference evidence="2 3" key="1">
    <citation type="journal article" date="2019" name="Emerg. Microbes Infect.">
        <title>Comprehensive subspecies identification of 175 nontuberculous mycobacteria species based on 7547 genomic profiles.</title>
        <authorList>
            <person name="Matsumoto Y."/>
            <person name="Kinjo T."/>
            <person name="Motooka D."/>
            <person name="Nabeya D."/>
            <person name="Jung N."/>
            <person name="Uechi K."/>
            <person name="Horii T."/>
            <person name="Iida T."/>
            <person name="Fujita J."/>
            <person name="Nakamura S."/>
        </authorList>
    </citation>
    <scope>NUCLEOTIDE SEQUENCE [LARGE SCALE GENOMIC DNA]</scope>
    <source>
        <strain evidence="2 3">JCM 15658</strain>
    </source>
</reference>
<keyword evidence="3" id="KW-1185">Reference proteome</keyword>
<name>A0AAD1IVT5_MYCMB</name>
<feature type="region of interest" description="Disordered" evidence="1">
    <location>
        <begin position="82"/>
        <end position="102"/>
    </location>
</feature>
<evidence type="ECO:0000313" key="3">
    <source>
        <dbReference type="Proteomes" id="UP000466039"/>
    </source>
</evidence>
<dbReference type="EMBL" id="AP022617">
    <property type="protein sequence ID" value="BBZ60945.1"/>
    <property type="molecule type" value="Genomic_DNA"/>
</dbReference>
<proteinExistence type="predicted"/>